<dbReference type="KEGG" id="vgu:HYG85_21265"/>
<gene>
    <name evidence="1" type="ORF">HYG85_21265</name>
</gene>
<sequence>MEQKQFTKFFENYKHADVDRKIELYCSTQDLSENQYMQLLRAFPVNKIPKLEKALG</sequence>
<dbReference type="Proteomes" id="UP000677305">
    <property type="component" value="Chromosome"/>
</dbReference>
<evidence type="ECO:0000313" key="2">
    <source>
        <dbReference type="Proteomes" id="UP000677305"/>
    </source>
</evidence>
<dbReference type="RefSeq" id="WP_212691367.1">
    <property type="nucleotide sequence ID" value="NZ_CP058561.1"/>
</dbReference>
<dbReference type="EMBL" id="CP058561">
    <property type="protein sequence ID" value="QUH31314.1"/>
    <property type="molecule type" value="Genomic_DNA"/>
</dbReference>
<name>A0A8J8SE30_9FIRM</name>
<organism evidence="1 2">
    <name type="scientific">Vallitalea guaymasensis</name>
    <dbReference type="NCBI Taxonomy" id="1185412"/>
    <lineage>
        <taxon>Bacteria</taxon>
        <taxon>Bacillati</taxon>
        <taxon>Bacillota</taxon>
        <taxon>Clostridia</taxon>
        <taxon>Lachnospirales</taxon>
        <taxon>Vallitaleaceae</taxon>
        <taxon>Vallitalea</taxon>
    </lineage>
</organism>
<dbReference type="AlphaFoldDB" id="A0A8J8SE30"/>
<accession>A0A8J8SE30</accession>
<evidence type="ECO:0000313" key="1">
    <source>
        <dbReference type="EMBL" id="QUH31314.1"/>
    </source>
</evidence>
<proteinExistence type="predicted"/>
<protein>
    <submittedName>
        <fullName evidence="1">Uncharacterized protein</fullName>
    </submittedName>
</protein>
<keyword evidence="2" id="KW-1185">Reference proteome</keyword>
<reference evidence="1 2" key="1">
    <citation type="submission" date="2020-07" db="EMBL/GenBank/DDBJ databases">
        <title>Vallitalea guaymasensis genome.</title>
        <authorList>
            <person name="Postec A."/>
        </authorList>
    </citation>
    <scope>NUCLEOTIDE SEQUENCE [LARGE SCALE GENOMIC DNA]</scope>
    <source>
        <strain evidence="1 2">Ra1766G1</strain>
    </source>
</reference>